<dbReference type="InterPro" id="IPR005503">
    <property type="entry name" value="FliL"/>
</dbReference>
<evidence type="ECO:0000313" key="11">
    <source>
        <dbReference type="EMBL" id="SCC03622.1"/>
    </source>
</evidence>
<dbReference type="OrthoDB" id="2087278at2"/>
<evidence type="ECO:0000256" key="7">
    <source>
        <dbReference type="ARBA" id="ARBA00022779"/>
    </source>
</evidence>
<keyword evidence="10" id="KW-0997">Cell inner membrane</keyword>
<reference evidence="12" key="1">
    <citation type="submission" date="2016-08" db="EMBL/GenBank/DDBJ databases">
        <authorList>
            <person name="Varghese N."/>
            <person name="Submissions Spin"/>
        </authorList>
    </citation>
    <scope>NUCLEOTIDE SEQUENCE [LARGE SCALE GENOMIC DNA]</scope>
    <source>
        <strain evidence="12">R-53248</strain>
    </source>
</reference>
<dbReference type="GO" id="GO:0005886">
    <property type="term" value="C:plasma membrane"/>
    <property type="evidence" value="ECO:0007669"/>
    <property type="project" value="UniProtKB-SubCell"/>
</dbReference>
<evidence type="ECO:0000256" key="5">
    <source>
        <dbReference type="ARBA" id="ARBA00022500"/>
    </source>
</evidence>
<keyword evidence="8 10" id="KW-1133">Transmembrane helix</keyword>
<evidence type="ECO:0000313" key="12">
    <source>
        <dbReference type="Proteomes" id="UP000199670"/>
    </source>
</evidence>
<sequence>MPTTKKKSSIVNLVLILITLLAIGAAAYLWFQNSLQNTVKEPEEPEVTSPVFITLKPFTISLPASEENIDINKTLYIGVVLRVANENQKTVLLDYLPEVRNNVLLVTSKQYVNTLKQEVGKIDLQEQIKNTLSRQYNAKNFVEIDEVLFTDFIIR</sequence>
<feature type="transmembrane region" description="Helical" evidence="10">
    <location>
        <begin position="12"/>
        <end position="31"/>
    </location>
</feature>
<evidence type="ECO:0000256" key="6">
    <source>
        <dbReference type="ARBA" id="ARBA00022692"/>
    </source>
</evidence>
<dbReference type="Proteomes" id="UP000199670">
    <property type="component" value="Unassembled WGS sequence"/>
</dbReference>
<keyword evidence="12" id="KW-1185">Reference proteome</keyword>
<keyword evidence="11" id="KW-0969">Cilium</keyword>
<proteinExistence type="inferred from homology"/>
<evidence type="ECO:0000256" key="9">
    <source>
        <dbReference type="ARBA" id="ARBA00023136"/>
    </source>
</evidence>
<evidence type="ECO:0000256" key="3">
    <source>
        <dbReference type="ARBA" id="ARBA00008281"/>
    </source>
</evidence>
<comment type="function">
    <text evidence="1 10">Controls the rotational direction of flagella during chemotaxis.</text>
</comment>
<keyword evidence="7 10" id="KW-0283">Flagellar rotation</keyword>
<keyword evidence="11" id="KW-0282">Flagellum</keyword>
<comment type="similarity">
    <text evidence="3 10">Belongs to the FliL family.</text>
</comment>
<comment type="subcellular location">
    <subcellularLocation>
        <location evidence="10">Cell inner membrane</location>
    </subcellularLocation>
    <subcellularLocation>
        <location evidence="2">Cell membrane</location>
        <topology evidence="2">Single-pass membrane protein</topology>
    </subcellularLocation>
</comment>
<dbReference type="GO" id="GO:0006935">
    <property type="term" value="P:chemotaxis"/>
    <property type="evidence" value="ECO:0007669"/>
    <property type="project" value="UniProtKB-KW"/>
</dbReference>
<evidence type="ECO:0000256" key="8">
    <source>
        <dbReference type="ARBA" id="ARBA00022989"/>
    </source>
</evidence>
<dbReference type="Pfam" id="PF03748">
    <property type="entry name" value="FliL"/>
    <property type="match status" value="1"/>
</dbReference>
<dbReference type="PANTHER" id="PTHR35091">
    <property type="entry name" value="FLAGELLAR PROTEIN FLIL"/>
    <property type="match status" value="1"/>
</dbReference>
<name>A0A1C4BA46_9GAMM</name>
<dbReference type="STRING" id="1798182.GA0061081_10463"/>
<organism evidence="11 12">
    <name type="scientific">Gilliamella bombicola</name>
    <dbReference type="NCBI Taxonomy" id="1798182"/>
    <lineage>
        <taxon>Bacteria</taxon>
        <taxon>Pseudomonadati</taxon>
        <taxon>Pseudomonadota</taxon>
        <taxon>Gammaproteobacteria</taxon>
        <taxon>Orbales</taxon>
        <taxon>Orbaceae</taxon>
        <taxon>Gilliamella</taxon>
    </lineage>
</organism>
<keyword evidence="5 10" id="KW-0145">Chemotaxis</keyword>
<dbReference type="PANTHER" id="PTHR35091:SF2">
    <property type="entry name" value="FLAGELLAR PROTEIN FLIL"/>
    <property type="match status" value="1"/>
</dbReference>
<protein>
    <recommendedName>
        <fullName evidence="10">Flagellar protein FliL</fullName>
    </recommendedName>
</protein>
<dbReference type="RefSeq" id="WP_091347857.1">
    <property type="nucleotide sequence ID" value="NZ_FMAQ01000004.1"/>
</dbReference>
<keyword evidence="6 10" id="KW-0812">Transmembrane</keyword>
<evidence type="ECO:0000256" key="10">
    <source>
        <dbReference type="RuleBase" id="RU364125"/>
    </source>
</evidence>
<accession>A0A1C4BA46</accession>
<dbReference type="EMBL" id="FMAQ01000004">
    <property type="protein sequence ID" value="SCC03622.1"/>
    <property type="molecule type" value="Genomic_DNA"/>
</dbReference>
<evidence type="ECO:0000256" key="1">
    <source>
        <dbReference type="ARBA" id="ARBA00002254"/>
    </source>
</evidence>
<keyword evidence="11" id="KW-0966">Cell projection</keyword>
<dbReference type="GO" id="GO:0071978">
    <property type="term" value="P:bacterial-type flagellum-dependent swarming motility"/>
    <property type="evidence" value="ECO:0007669"/>
    <property type="project" value="TreeGrafter"/>
</dbReference>
<keyword evidence="9 10" id="KW-0472">Membrane</keyword>
<dbReference type="GO" id="GO:0009425">
    <property type="term" value="C:bacterial-type flagellum basal body"/>
    <property type="evidence" value="ECO:0007669"/>
    <property type="project" value="InterPro"/>
</dbReference>
<evidence type="ECO:0000256" key="4">
    <source>
        <dbReference type="ARBA" id="ARBA00022475"/>
    </source>
</evidence>
<keyword evidence="4" id="KW-1003">Cell membrane</keyword>
<gene>
    <name evidence="11" type="ORF">GA0061081_10463</name>
</gene>
<evidence type="ECO:0000256" key="2">
    <source>
        <dbReference type="ARBA" id="ARBA00004162"/>
    </source>
</evidence>
<dbReference type="AlphaFoldDB" id="A0A1C4BA46"/>